<dbReference type="InterPro" id="IPR009936">
    <property type="entry name" value="DUF1468"/>
</dbReference>
<name>A0ABX2EIU7_9BURK</name>
<dbReference type="Proteomes" id="UP000737171">
    <property type="component" value="Unassembled WGS sequence"/>
</dbReference>
<feature type="domain" description="DUF1468" evidence="2">
    <location>
        <begin position="6"/>
        <end position="155"/>
    </location>
</feature>
<keyword evidence="4" id="KW-1185">Reference proteome</keyword>
<accession>A0ABX2EIU7</accession>
<keyword evidence="1" id="KW-0812">Transmembrane</keyword>
<dbReference type="RefSeq" id="WP_173124392.1">
    <property type="nucleotide sequence ID" value="NZ_JABRWJ010000005.1"/>
</dbReference>
<keyword evidence="1" id="KW-1133">Transmembrane helix</keyword>
<feature type="transmembrane region" description="Helical" evidence="1">
    <location>
        <begin position="38"/>
        <end position="58"/>
    </location>
</feature>
<comment type="caution">
    <text evidence="3">The sequence shown here is derived from an EMBL/GenBank/DDBJ whole genome shotgun (WGS) entry which is preliminary data.</text>
</comment>
<dbReference type="Pfam" id="PF07331">
    <property type="entry name" value="TctB"/>
    <property type="match status" value="1"/>
</dbReference>
<sequence>MKLQALVGVGVLGLGALLAAGAIGISGDAGYAGVGPNFLPWLVASAMLLCGGLLVWEANSGGFRQMEAPEGAARGDWPAFVWVSAGILANAALITTIGFILSCTLCFVMAVRGFKASEGQLDLSPRAWLIDAAIGAAISAPVYWMFTKALAINLPGLTGTGWL</sequence>
<gene>
    <name evidence="3" type="ORF">HLB44_16280</name>
</gene>
<organism evidence="3 4">
    <name type="scientific">Pseudaquabacterium terrae</name>
    <dbReference type="NCBI Taxonomy" id="2732868"/>
    <lineage>
        <taxon>Bacteria</taxon>
        <taxon>Pseudomonadati</taxon>
        <taxon>Pseudomonadota</taxon>
        <taxon>Betaproteobacteria</taxon>
        <taxon>Burkholderiales</taxon>
        <taxon>Sphaerotilaceae</taxon>
        <taxon>Pseudaquabacterium</taxon>
    </lineage>
</organism>
<feature type="transmembrane region" description="Helical" evidence="1">
    <location>
        <begin position="127"/>
        <end position="146"/>
    </location>
</feature>
<evidence type="ECO:0000256" key="1">
    <source>
        <dbReference type="SAM" id="Phobius"/>
    </source>
</evidence>
<dbReference type="EMBL" id="JABRWJ010000005">
    <property type="protein sequence ID" value="NRF68554.1"/>
    <property type="molecule type" value="Genomic_DNA"/>
</dbReference>
<reference evidence="3 4" key="1">
    <citation type="submission" date="2020-05" db="EMBL/GenBank/DDBJ databases">
        <title>Aquincola sp. isolate from soil.</title>
        <authorList>
            <person name="Han J."/>
            <person name="Kim D.-U."/>
        </authorList>
    </citation>
    <scope>NUCLEOTIDE SEQUENCE [LARGE SCALE GENOMIC DNA]</scope>
    <source>
        <strain evidence="3 4">S2</strain>
    </source>
</reference>
<evidence type="ECO:0000313" key="3">
    <source>
        <dbReference type="EMBL" id="NRF68554.1"/>
    </source>
</evidence>
<keyword evidence="1" id="KW-0472">Membrane</keyword>
<protein>
    <submittedName>
        <fullName evidence="3">Tripartite tricarboxylate transporter TctB family protein</fullName>
    </submittedName>
</protein>
<evidence type="ECO:0000313" key="4">
    <source>
        <dbReference type="Proteomes" id="UP000737171"/>
    </source>
</evidence>
<evidence type="ECO:0000259" key="2">
    <source>
        <dbReference type="Pfam" id="PF07331"/>
    </source>
</evidence>
<feature type="transmembrane region" description="Helical" evidence="1">
    <location>
        <begin position="79"/>
        <end position="111"/>
    </location>
</feature>
<proteinExistence type="predicted"/>